<accession>A0A0U4NIZ8</accession>
<dbReference type="InterPro" id="IPR057727">
    <property type="entry name" value="WCX_dom"/>
</dbReference>
<sequence length="314" mass="36017">MNKTDRMLAIVLELQRSGTRRAEDLAAIFETSIRTIYRDVQALSEAGVPIVGAPGQGYSLVDGYFLPPVSFTAEEAVTLLLGIDFVEQQFDVNYRVKARASRGKIESILPDSVQRETVRMRASLKLLAGTTADSEQAEEALGLLRRAVLEERKVHFHYMKKIPEPTGNRQSSRTVEPYGLVYVGGTWTLIAFCNLRQELRHFRLRRMCELTLLDETFKRPPDFNLQTYEPPDDRNILVHILMNRDLLDKVKEYNYFYTEALEDTPEGLLVVLRVRQFEEVLPWVLSWGADAKVLGPASLRKRVQEEIAKMIKHY</sequence>
<dbReference type="RefSeq" id="WP_096466461.1">
    <property type="nucleotide sequence ID" value="NZ_AP017312.1"/>
</dbReference>
<evidence type="ECO:0000259" key="2">
    <source>
        <dbReference type="Pfam" id="PF13280"/>
    </source>
</evidence>
<feature type="domain" description="WCX" evidence="3">
    <location>
        <begin position="237"/>
        <end position="310"/>
    </location>
</feature>
<name>A0A0U4NIZ8_9BACL</name>
<organism evidence="4 5">
    <name type="scientific">Aneurinibacillus soli</name>
    <dbReference type="NCBI Taxonomy" id="1500254"/>
    <lineage>
        <taxon>Bacteria</taxon>
        <taxon>Bacillati</taxon>
        <taxon>Bacillota</taxon>
        <taxon>Bacilli</taxon>
        <taxon>Bacillales</taxon>
        <taxon>Paenibacillaceae</taxon>
        <taxon>Aneurinibacillus group</taxon>
        <taxon>Aneurinibacillus</taxon>
    </lineage>
</organism>
<evidence type="ECO:0000259" key="1">
    <source>
        <dbReference type="Pfam" id="PF08279"/>
    </source>
</evidence>
<dbReference type="AlphaFoldDB" id="A0A0U4NIZ8"/>
<dbReference type="PANTHER" id="PTHR34580">
    <property type="match status" value="1"/>
</dbReference>
<dbReference type="PIRSF" id="PIRSF016838">
    <property type="entry name" value="PafC"/>
    <property type="match status" value="1"/>
</dbReference>
<dbReference type="Pfam" id="PF25583">
    <property type="entry name" value="WCX"/>
    <property type="match status" value="1"/>
</dbReference>
<evidence type="ECO:0000313" key="4">
    <source>
        <dbReference type="EMBL" id="BAU28740.1"/>
    </source>
</evidence>
<gene>
    <name evidence="4" type="ORF">CB4_02915</name>
</gene>
<dbReference type="SUPFAM" id="SSF46785">
    <property type="entry name" value="Winged helix' DNA-binding domain"/>
    <property type="match status" value="1"/>
</dbReference>
<reference evidence="4 5" key="1">
    <citation type="submission" date="2015-12" db="EMBL/GenBank/DDBJ databases">
        <title>Genome sequence of Aneurinibacillus soli.</title>
        <authorList>
            <person name="Lee J.S."/>
            <person name="Lee K.C."/>
            <person name="Kim K.K."/>
            <person name="Lee B.W."/>
        </authorList>
    </citation>
    <scope>NUCLEOTIDE SEQUENCE [LARGE SCALE GENOMIC DNA]</scope>
    <source>
        <strain evidence="4 5">CB4</strain>
    </source>
</reference>
<protein>
    <submittedName>
        <fullName evidence="4">HTH domain protein</fullName>
    </submittedName>
</protein>
<dbReference type="KEGG" id="asoc:CB4_02915"/>
<dbReference type="EMBL" id="AP017312">
    <property type="protein sequence ID" value="BAU28740.1"/>
    <property type="molecule type" value="Genomic_DNA"/>
</dbReference>
<dbReference type="Proteomes" id="UP000217696">
    <property type="component" value="Chromosome"/>
</dbReference>
<feature type="domain" description="Helix-turn-helix type 11" evidence="1">
    <location>
        <begin position="6"/>
        <end position="58"/>
    </location>
</feature>
<dbReference type="InterPro" id="IPR051534">
    <property type="entry name" value="CBASS_pafABC_assoc_protein"/>
</dbReference>
<dbReference type="Gene3D" id="1.10.10.10">
    <property type="entry name" value="Winged helix-like DNA-binding domain superfamily/Winged helix DNA-binding domain"/>
    <property type="match status" value="1"/>
</dbReference>
<dbReference type="PROSITE" id="PS52050">
    <property type="entry name" value="WYL"/>
    <property type="match status" value="1"/>
</dbReference>
<dbReference type="InterPro" id="IPR036388">
    <property type="entry name" value="WH-like_DNA-bd_sf"/>
</dbReference>
<dbReference type="InterPro" id="IPR036390">
    <property type="entry name" value="WH_DNA-bd_sf"/>
</dbReference>
<dbReference type="InterPro" id="IPR013196">
    <property type="entry name" value="HTH_11"/>
</dbReference>
<dbReference type="OrthoDB" id="9815009at2"/>
<proteinExistence type="predicted"/>
<dbReference type="Pfam" id="PF13280">
    <property type="entry name" value="WYL"/>
    <property type="match status" value="1"/>
</dbReference>
<dbReference type="PANTHER" id="PTHR34580:SF1">
    <property type="entry name" value="PROTEIN PAFC"/>
    <property type="match status" value="1"/>
</dbReference>
<evidence type="ECO:0000313" key="5">
    <source>
        <dbReference type="Proteomes" id="UP000217696"/>
    </source>
</evidence>
<keyword evidence="5" id="KW-1185">Reference proteome</keyword>
<dbReference type="Pfam" id="PF08279">
    <property type="entry name" value="HTH_11"/>
    <property type="match status" value="1"/>
</dbReference>
<dbReference type="InterPro" id="IPR026881">
    <property type="entry name" value="WYL_dom"/>
</dbReference>
<evidence type="ECO:0000259" key="3">
    <source>
        <dbReference type="Pfam" id="PF25583"/>
    </source>
</evidence>
<dbReference type="InterPro" id="IPR028349">
    <property type="entry name" value="PafC-like"/>
</dbReference>
<feature type="domain" description="WYL" evidence="2">
    <location>
        <begin position="139"/>
        <end position="211"/>
    </location>
</feature>